<protein>
    <submittedName>
        <fullName evidence="5">ABC transporter ATP-binding protein</fullName>
    </submittedName>
</protein>
<dbReference type="SMART" id="SM00382">
    <property type="entry name" value="AAA"/>
    <property type="match status" value="1"/>
</dbReference>
<evidence type="ECO:0000259" key="4">
    <source>
        <dbReference type="PROSITE" id="PS50893"/>
    </source>
</evidence>
<dbReference type="InterPro" id="IPR003593">
    <property type="entry name" value="AAA+_ATPase"/>
</dbReference>
<dbReference type="PANTHER" id="PTHR42939:SF1">
    <property type="entry name" value="ABC TRANSPORTER ATP-BINDING PROTEIN ALBC-RELATED"/>
    <property type="match status" value="1"/>
</dbReference>
<evidence type="ECO:0000313" key="6">
    <source>
        <dbReference type="Proteomes" id="UP000309676"/>
    </source>
</evidence>
<dbReference type="Gene3D" id="3.40.50.300">
    <property type="entry name" value="P-loop containing nucleotide triphosphate hydrolases"/>
    <property type="match status" value="1"/>
</dbReference>
<dbReference type="AlphaFoldDB" id="A0A5R9G6X2"/>
<organism evidence="5 6">
    <name type="scientific">Paenibacillus antri</name>
    <dbReference type="NCBI Taxonomy" id="2582848"/>
    <lineage>
        <taxon>Bacteria</taxon>
        <taxon>Bacillati</taxon>
        <taxon>Bacillota</taxon>
        <taxon>Bacilli</taxon>
        <taxon>Bacillales</taxon>
        <taxon>Paenibacillaceae</taxon>
        <taxon>Paenibacillus</taxon>
    </lineage>
</organism>
<evidence type="ECO:0000256" key="1">
    <source>
        <dbReference type="ARBA" id="ARBA00022448"/>
    </source>
</evidence>
<keyword evidence="3 5" id="KW-0067">ATP-binding</keyword>
<evidence type="ECO:0000313" key="5">
    <source>
        <dbReference type="EMBL" id="TLS49198.1"/>
    </source>
</evidence>
<dbReference type="EMBL" id="VCIW01000023">
    <property type="protein sequence ID" value="TLS49198.1"/>
    <property type="molecule type" value="Genomic_DNA"/>
</dbReference>
<keyword evidence="1" id="KW-0813">Transport</keyword>
<sequence length="300" mass="33197">MTGAVVEAVEITKAYGTMRALDRVSFRLEADKIYGLLGRNGAGKTTLMHILTAQLFATSGEVRLFGEAPYENDAALRRVCFIKESQVYPKTLRVSDVLEVSASFFPNWDREFAMRLVRDFELPLTRRMNKLSRGMLSSVGIIIGLASRAPVTIFDEPYLGLDAVARGMFYDKLLQDYAEHPRTILLSTHLIDEVSRMLEHVLLIDRGRLLLDEEADSLRSKAYTVAGPKAKAESFANGRTVLHAESIGGMASLTVQGAMSPELKRQAESLGLEIGPVSLQQLFIHLTNRASAEGKEHVGR</sequence>
<evidence type="ECO:0000256" key="3">
    <source>
        <dbReference type="ARBA" id="ARBA00022840"/>
    </source>
</evidence>
<dbReference type="Proteomes" id="UP000309676">
    <property type="component" value="Unassembled WGS sequence"/>
</dbReference>
<dbReference type="InterPro" id="IPR051782">
    <property type="entry name" value="ABC_Transporter_VariousFunc"/>
</dbReference>
<dbReference type="RefSeq" id="WP_138197396.1">
    <property type="nucleotide sequence ID" value="NZ_VCIW01000023.1"/>
</dbReference>
<dbReference type="InterPro" id="IPR027417">
    <property type="entry name" value="P-loop_NTPase"/>
</dbReference>
<dbReference type="PROSITE" id="PS50893">
    <property type="entry name" value="ABC_TRANSPORTER_2"/>
    <property type="match status" value="1"/>
</dbReference>
<dbReference type="CDD" id="cd03230">
    <property type="entry name" value="ABC_DR_subfamily_A"/>
    <property type="match status" value="1"/>
</dbReference>
<feature type="domain" description="ABC transporter" evidence="4">
    <location>
        <begin position="6"/>
        <end position="231"/>
    </location>
</feature>
<name>A0A5R9G6X2_9BACL</name>
<gene>
    <name evidence="5" type="ORF">FE782_26575</name>
</gene>
<dbReference type="GO" id="GO:0005524">
    <property type="term" value="F:ATP binding"/>
    <property type="evidence" value="ECO:0007669"/>
    <property type="project" value="UniProtKB-KW"/>
</dbReference>
<dbReference type="Pfam" id="PF00005">
    <property type="entry name" value="ABC_tran"/>
    <property type="match status" value="1"/>
</dbReference>
<reference evidence="5 6" key="1">
    <citation type="submission" date="2019-05" db="EMBL/GenBank/DDBJ databases">
        <authorList>
            <person name="Narsing Rao M.P."/>
            <person name="Li W.J."/>
        </authorList>
    </citation>
    <scope>NUCLEOTIDE SEQUENCE [LARGE SCALE GENOMIC DNA]</scope>
    <source>
        <strain evidence="5 6">SYSU_K30003</strain>
    </source>
</reference>
<dbReference type="InterPro" id="IPR003439">
    <property type="entry name" value="ABC_transporter-like_ATP-bd"/>
</dbReference>
<dbReference type="OrthoDB" id="9804819at2"/>
<dbReference type="PANTHER" id="PTHR42939">
    <property type="entry name" value="ABC TRANSPORTER ATP-BINDING PROTEIN ALBC-RELATED"/>
    <property type="match status" value="1"/>
</dbReference>
<keyword evidence="6" id="KW-1185">Reference proteome</keyword>
<dbReference type="SUPFAM" id="SSF52540">
    <property type="entry name" value="P-loop containing nucleoside triphosphate hydrolases"/>
    <property type="match status" value="1"/>
</dbReference>
<comment type="caution">
    <text evidence="5">The sequence shown here is derived from an EMBL/GenBank/DDBJ whole genome shotgun (WGS) entry which is preliminary data.</text>
</comment>
<evidence type="ECO:0000256" key="2">
    <source>
        <dbReference type="ARBA" id="ARBA00022741"/>
    </source>
</evidence>
<keyword evidence="2" id="KW-0547">Nucleotide-binding</keyword>
<proteinExistence type="predicted"/>
<dbReference type="GO" id="GO:0016887">
    <property type="term" value="F:ATP hydrolysis activity"/>
    <property type="evidence" value="ECO:0007669"/>
    <property type="project" value="InterPro"/>
</dbReference>
<accession>A0A5R9G6X2</accession>